<proteinExistence type="inferred from homology"/>
<dbReference type="Proteomes" id="UP000015453">
    <property type="component" value="Unassembled WGS sequence"/>
</dbReference>
<dbReference type="PANTHER" id="PTHR32295:SF10">
    <property type="entry name" value="PROTEIN IQ-DOMAIN 25"/>
    <property type="match status" value="1"/>
</dbReference>
<dbReference type="AlphaFoldDB" id="S8DDW8"/>
<dbReference type="PANTHER" id="PTHR32295">
    <property type="entry name" value="IQ-DOMAIN 5-RELATED"/>
    <property type="match status" value="1"/>
</dbReference>
<evidence type="ECO:0000259" key="5">
    <source>
        <dbReference type="Pfam" id="PF13178"/>
    </source>
</evidence>
<feature type="domain" description="DUF4005" evidence="5">
    <location>
        <begin position="112"/>
        <end position="195"/>
    </location>
</feature>
<reference evidence="6 7" key="1">
    <citation type="journal article" date="2013" name="BMC Genomics">
        <title>The miniature genome of a carnivorous plant Genlisea aurea contains a low number of genes and short non-coding sequences.</title>
        <authorList>
            <person name="Leushkin E.V."/>
            <person name="Sutormin R.A."/>
            <person name="Nabieva E.R."/>
            <person name="Penin A.A."/>
            <person name="Kondrashov A.S."/>
            <person name="Logacheva M.D."/>
        </authorList>
    </citation>
    <scope>NUCLEOTIDE SEQUENCE [LARGE SCALE GENOMIC DNA]</scope>
</reference>
<comment type="subunit">
    <text evidence="3">Binds to multiple calmodulin (CaM) in the presence of Ca(2+) and CaM-like proteins.</text>
</comment>
<sequence length="233" mass="25320">ARKASRALRGLVKIQALVRGFLVRKQATATLHGIQALIRVQSAIRARKCRSHPPDDDNNEAEVSSISSRRLSSPLETSPKIVEIDTAAGLTANSNPSPPDWGEFEEEQHGAYCSATAQSTPRFGTPPAKSCFGEKQQHSYMAKTMSFKAKLRSQSAPKQRPQQQPYDEDAYAYACVKRRVSLREVMVESRSSLSGVRTVTSGGGGGSRLDTAAVFRNAVMGKIGKSCDFSFPT</sequence>
<accession>S8DDW8</accession>
<organism evidence="6 7">
    <name type="scientific">Genlisea aurea</name>
    <dbReference type="NCBI Taxonomy" id="192259"/>
    <lineage>
        <taxon>Eukaryota</taxon>
        <taxon>Viridiplantae</taxon>
        <taxon>Streptophyta</taxon>
        <taxon>Embryophyta</taxon>
        <taxon>Tracheophyta</taxon>
        <taxon>Spermatophyta</taxon>
        <taxon>Magnoliopsida</taxon>
        <taxon>eudicotyledons</taxon>
        <taxon>Gunneridae</taxon>
        <taxon>Pentapetalae</taxon>
        <taxon>asterids</taxon>
        <taxon>lamiids</taxon>
        <taxon>Lamiales</taxon>
        <taxon>Lentibulariaceae</taxon>
        <taxon>Genlisea</taxon>
    </lineage>
</organism>
<dbReference type="PROSITE" id="PS50096">
    <property type="entry name" value="IQ"/>
    <property type="match status" value="1"/>
</dbReference>
<dbReference type="GO" id="GO:0005516">
    <property type="term" value="F:calmodulin binding"/>
    <property type="evidence" value="ECO:0007669"/>
    <property type="project" value="UniProtKB-KW"/>
</dbReference>
<feature type="non-terminal residue" evidence="6">
    <location>
        <position position="1"/>
    </location>
</feature>
<dbReference type="InterPro" id="IPR000048">
    <property type="entry name" value="IQ_motif_EF-hand-BS"/>
</dbReference>
<gene>
    <name evidence="6" type="ORF">M569_13848</name>
</gene>
<protein>
    <recommendedName>
        <fullName evidence="5">DUF4005 domain-containing protein</fullName>
    </recommendedName>
</protein>
<feature type="compositionally biased region" description="Low complexity" evidence="4">
    <location>
        <begin position="64"/>
        <end position="73"/>
    </location>
</feature>
<dbReference type="Pfam" id="PF13178">
    <property type="entry name" value="DUF4005"/>
    <property type="match status" value="1"/>
</dbReference>
<dbReference type="OrthoDB" id="1704267at2759"/>
<keyword evidence="1" id="KW-0112">Calmodulin-binding</keyword>
<evidence type="ECO:0000313" key="7">
    <source>
        <dbReference type="Proteomes" id="UP000015453"/>
    </source>
</evidence>
<comment type="caution">
    <text evidence="6">The sequence shown here is derived from an EMBL/GenBank/DDBJ whole genome shotgun (WGS) entry which is preliminary data.</text>
</comment>
<name>S8DDW8_9LAMI</name>
<dbReference type="EMBL" id="AUSU01007186">
    <property type="protein sequence ID" value="EPS60953.1"/>
    <property type="molecule type" value="Genomic_DNA"/>
</dbReference>
<keyword evidence="7" id="KW-1185">Reference proteome</keyword>
<evidence type="ECO:0000256" key="4">
    <source>
        <dbReference type="SAM" id="MobiDB-lite"/>
    </source>
</evidence>
<evidence type="ECO:0000256" key="2">
    <source>
        <dbReference type="ARBA" id="ARBA00024341"/>
    </source>
</evidence>
<evidence type="ECO:0000256" key="1">
    <source>
        <dbReference type="ARBA" id="ARBA00022860"/>
    </source>
</evidence>
<evidence type="ECO:0000313" key="6">
    <source>
        <dbReference type="EMBL" id="EPS60953.1"/>
    </source>
</evidence>
<dbReference type="InterPro" id="IPR025064">
    <property type="entry name" value="DUF4005"/>
</dbReference>
<dbReference type="Pfam" id="PF00612">
    <property type="entry name" value="IQ"/>
    <property type="match status" value="1"/>
</dbReference>
<feature type="region of interest" description="Disordered" evidence="4">
    <location>
        <begin position="85"/>
        <end position="104"/>
    </location>
</feature>
<comment type="similarity">
    <text evidence="2">Belongs to the IQD family.</text>
</comment>
<evidence type="ECO:0000256" key="3">
    <source>
        <dbReference type="ARBA" id="ARBA00024378"/>
    </source>
</evidence>
<feature type="region of interest" description="Disordered" evidence="4">
    <location>
        <begin position="48"/>
        <end position="78"/>
    </location>
</feature>